<gene>
    <name evidence="9" type="ORF">G2W53_036444</name>
</gene>
<evidence type="ECO:0000256" key="6">
    <source>
        <dbReference type="RuleBase" id="RU003651"/>
    </source>
</evidence>
<comment type="cofactor">
    <cofactor evidence="1">
        <name>Mg(2+)</name>
        <dbReference type="ChEBI" id="CHEBI:18420"/>
    </cofactor>
</comment>
<feature type="domain" description="AAA+ ATPase" evidence="8">
    <location>
        <begin position="256"/>
        <end position="398"/>
    </location>
</feature>
<dbReference type="InterPro" id="IPR003959">
    <property type="entry name" value="ATPase_AAA_core"/>
</dbReference>
<dbReference type="Gene3D" id="6.10.280.40">
    <property type="match status" value="1"/>
</dbReference>
<dbReference type="InterPro" id="IPR003960">
    <property type="entry name" value="ATPase_AAA_CS"/>
</dbReference>
<dbReference type="Pfam" id="PF25568">
    <property type="entry name" value="AAA_lid_At3g28540"/>
    <property type="match status" value="1"/>
</dbReference>
<evidence type="ECO:0000256" key="5">
    <source>
        <dbReference type="ARBA" id="ARBA00049360"/>
    </source>
</evidence>
<evidence type="ECO:0000256" key="7">
    <source>
        <dbReference type="SAM" id="MobiDB-lite"/>
    </source>
</evidence>
<dbReference type="CDD" id="cd19510">
    <property type="entry name" value="RecA-like_BCS1"/>
    <property type="match status" value="1"/>
</dbReference>
<dbReference type="Pfam" id="PF14363">
    <property type="entry name" value="AAA_assoc"/>
    <property type="match status" value="1"/>
</dbReference>
<dbReference type="InterPro" id="IPR025753">
    <property type="entry name" value="AAA_N_dom"/>
</dbReference>
<protein>
    <submittedName>
        <fullName evidence="9">Protein HYPER-SENSITIVITY-RELATED 4-like</fullName>
    </submittedName>
</protein>
<dbReference type="GO" id="GO:0006950">
    <property type="term" value="P:response to stress"/>
    <property type="evidence" value="ECO:0007669"/>
    <property type="project" value="UniProtKB-ARBA"/>
</dbReference>
<dbReference type="Proteomes" id="UP000634136">
    <property type="component" value="Unassembled WGS sequence"/>
</dbReference>
<keyword evidence="3" id="KW-0378">Hydrolase</keyword>
<organism evidence="9 10">
    <name type="scientific">Senna tora</name>
    <dbReference type="NCBI Taxonomy" id="362788"/>
    <lineage>
        <taxon>Eukaryota</taxon>
        <taxon>Viridiplantae</taxon>
        <taxon>Streptophyta</taxon>
        <taxon>Embryophyta</taxon>
        <taxon>Tracheophyta</taxon>
        <taxon>Spermatophyta</taxon>
        <taxon>Magnoliopsida</taxon>
        <taxon>eudicotyledons</taxon>
        <taxon>Gunneridae</taxon>
        <taxon>Pentapetalae</taxon>
        <taxon>rosids</taxon>
        <taxon>fabids</taxon>
        <taxon>Fabales</taxon>
        <taxon>Fabaceae</taxon>
        <taxon>Caesalpinioideae</taxon>
        <taxon>Cassia clade</taxon>
        <taxon>Senna</taxon>
    </lineage>
</organism>
<evidence type="ECO:0000256" key="1">
    <source>
        <dbReference type="ARBA" id="ARBA00001946"/>
    </source>
</evidence>
<evidence type="ECO:0000256" key="2">
    <source>
        <dbReference type="ARBA" id="ARBA00007448"/>
    </source>
</evidence>
<dbReference type="SMART" id="SM00382">
    <property type="entry name" value="AAA"/>
    <property type="match status" value="1"/>
</dbReference>
<dbReference type="Gene3D" id="3.40.50.300">
    <property type="entry name" value="P-loop containing nucleotide triphosphate hydrolases"/>
    <property type="match status" value="1"/>
</dbReference>
<dbReference type="InterPro" id="IPR027417">
    <property type="entry name" value="P-loop_NTPase"/>
</dbReference>
<dbReference type="OrthoDB" id="10251412at2759"/>
<accession>A0A834SV16</accession>
<evidence type="ECO:0000313" key="9">
    <source>
        <dbReference type="EMBL" id="KAF7809701.1"/>
    </source>
</evidence>
<proteinExistence type="inferred from homology"/>
<name>A0A834SV16_9FABA</name>
<keyword evidence="10" id="KW-1185">Reference proteome</keyword>
<dbReference type="InterPro" id="IPR058017">
    <property type="entry name" value="At3g28540-like_C"/>
</dbReference>
<reference evidence="9" key="1">
    <citation type="submission" date="2020-09" db="EMBL/GenBank/DDBJ databases">
        <title>Genome-Enabled Discovery of Anthraquinone Biosynthesis in Senna tora.</title>
        <authorList>
            <person name="Kang S.-H."/>
            <person name="Pandey R.P."/>
            <person name="Lee C.-M."/>
            <person name="Sim J.-S."/>
            <person name="Jeong J.-T."/>
            <person name="Choi B.-S."/>
            <person name="Jung M."/>
            <person name="Ginzburg D."/>
            <person name="Zhao K."/>
            <person name="Won S.Y."/>
            <person name="Oh T.-J."/>
            <person name="Yu Y."/>
            <person name="Kim N.-H."/>
            <person name="Lee O.R."/>
            <person name="Lee T.-H."/>
            <person name="Bashyal P."/>
            <person name="Kim T.-S."/>
            <person name="Lee W.-H."/>
            <person name="Kawkins C."/>
            <person name="Kim C.-K."/>
            <person name="Kim J.S."/>
            <person name="Ahn B.O."/>
            <person name="Rhee S.Y."/>
            <person name="Sohng J.K."/>
        </authorList>
    </citation>
    <scope>NUCLEOTIDE SEQUENCE</scope>
    <source>
        <tissue evidence="9">Leaf</tissue>
    </source>
</reference>
<dbReference type="Pfam" id="PF00004">
    <property type="entry name" value="AAA"/>
    <property type="match status" value="1"/>
</dbReference>
<sequence length="501" mass="58286">MAYLFSFLSDGKDLTKTLVSTGATIMVFHSVINELIPTRIRRFFCAVLDHLIHRYFSSQFTLVIHQFHRLNNNLIYDAALTYLSPKISPSTRRRNVLRSEKEKSLTFSLEPDEEIHDFFNGAKLKWILICQDADFPIRSSRNRRDHHHQDQITPKNRYLELTFQKHHREMVENSYLPFILERAKIMKQEVKTQKIFTIDHGNLYGNPSDTWMPTNLDHPATFETVALDPEIKKFVLDDLDKFVRRKEYYRKIGKAWKRGYLMYGPPGTGKSSLIAAMANYLNFDIYDLDLSEIEFNSELRRLLLGVGNRSIIVVEDIDCVIEFKDRNAKTEPSNSKTSDDDNNKQVTLSGLLNFVDGLWSCCGEERIVVFTTNHKEKLDPALLRPGRMDVHLHLSYCTPPVFRQLAANYLSVQDHSLFPEIEDAIGSIHVTPAQIAEQLLHYSNDVDITLKELVNFLKKKKNNKEDKGELQVEKKQEEEHWKHKVDGDDNKQEDDNNDKKN</sequence>
<evidence type="ECO:0000256" key="3">
    <source>
        <dbReference type="ARBA" id="ARBA00022801"/>
    </source>
</evidence>
<dbReference type="SUPFAM" id="SSF52540">
    <property type="entry name" value="P-loop containing nucleoside triphosphate hydrolases"/>
    <property type="match status" value="1"/>
</dbReference>
<dbReference type="InterPro" id="IPR003593">
    <property type="entry name" value="AAA+_ATPase"/>
</dbReference>
<evidence type="ECO:0000256" key="4">
    <source>
        <dbReference type="ARBA" id="ARBA00022842"/>
    </source>
</evidence>
<dbReference type="PROSITE" id="PS00674">
    <property type="entry name" value="AAA"/>
    <property type="match status" value="1"/>
</dbReference>
<dbReference type="EMBL" id="JAAIUW010000011">
    <property type="protein sequence ID" value="KAF7809701.1"/>
    <property type="molecule type" value="Genomic_DNA"/>
</dbReference>
<dbReference type="PANTHER" id="PTHR23070">
    <property type="entry name" value="BCS1 AAA-TYPE ATPASE"/>
    <property type="match status" value="1"/>
</dbReference>
<comment type="caution">
    <text evidence="9">The sequence shown here is derived from an EMBL/GenBank/DDBJ whole genome shotgun (WGS) entry which is preliminary data.</text>
</comment>
<keyword evidence="4" id="KW-0460">Magnesium</keyword>
<dbReference type="AlphaFoldDB" id="A0A834SV16"/>
<comment type="similarity">
    <text evidence="2">Belongs to the AAA ATPase family. BCS1 subfamily.</text>
</comment>
<evidence type="ECO:0000259" key="8">
    <source>
        <dbReference type="SMART" id="SM00382"/>
    </source>
</evidence>
<keyword evidence="6" id="KW-0067">ATP-binding</keyword>
<feature type="region of interest" description="Disordered" evidence="7">
    <location>
        <begin position="464"/>
        <end position="501"/>
    </location>
</feature>
<keyword evidence="6" id="KW-0547">Nucleotide-binding</keyword>
<dbReference type="GO" id="GO:0016887">
    <property type="term" value="F:ATP hydrolysis activity"/>
    <property type="evidence" value="ECO:0007669"/>
    <property type="project" value="InterPro"/>
</dbReference>
<dbReference type="InterPro" id="IPR050747">
    <property type="entry name" value="Mitochondrial_chaperone_BCS1"/>
</dbReference>
<comment type="catalytic activity">
    <reaction evidence="5">
        <text>ATP + H2O = ADP + phosphate + H(+)</text>
        <dbReference type="Rhea" id="RHEA:13065"/>
        <dbReference type="ChEBI" id="CHEBI:15377"/>
        <dbReference type="ChEBI" id="CHEBI:15378"/>
        <dbReference type="ChEBI" id="CHEBI:30616"/>
        <dbReference type="ChEBI" id="CHEBI:43474"/>
        <dbReference type="ChEBI" id="CHEBI:456216"/>
    </reaction>
</comment>
<evidence type="ECO:0000313" key="10">
    <source>
        <dbReference type="Proteomes" id="UP000634136"/>
    </source>
</evidence>
<dbReference type="GO" id="GO:0005524">
    <property type="term" value="F:ATP binding"/>
    <property type="evidence" value="ECO:0007669"/>
    <property type="project" value="UniProtKB-KW"/>
</dbReference>